<evidence type="ECO:0000256" key="2">
    <source>
        <dbReference type="ARBA" id="ARBA00023002"/>
    </source>
</evidence>
<evidence type="ECO:0000256" key="1">
    <source>
        <dbReference type="ARBA" id="ARBA00006484"/>
    </source>
</evidence>
<keyword evidence="2" id="KW-0560">Oxidoreductase</keyword>
<dbReference type="RefSeq" id="WP_222876309.1">
    <property type="nucleotide sequence ID" value="NZ_AP023361.1"/>
</dbReference>
<dbReference type="PRINTS" id="PR00081">
    <property type="entry name" value="GDHRDH"/>
</dbReference>
<dbReference type="KEGG" id="tso:IZ6_03460"/>
<dbReference type="InterPro" id="IPR002347">
    <property type="entry name" value="SDR_fam"/>
</dbReference>
<evidence type="ECO:0000313" key="4">
    <source>
        <dbReference type="EMBL" id="BCJ89611.1"/>
    </source>
</evidence>
<organism evidence="4 5">
    <name type="scientific">Terrihabitans soli</name>
    <dbReference type="NCBI Taxonomy" id="708113"/>
    <lineage>
        <taxon>Bacteria</taxon>
        <taxon>Pseudomonadati</taxon>
        <taxon>Pseudomonadota</taxon>
        <taxon>Alphaproteobacteria</taxon>
        <taxon>Hyphomicrobiales</taxon>
        <taxon>Terrihabitans</taxon>
    </lineage>
</organism>
<dbReference type="InterPro" id="IPR036291">
    <property type="entry name" value="NAD(P)-bd_dom_sf"/>
</dbReference>
<dbReference type="PRINTS" id="PR00080">
    <property type="entry name" value="SDRFAMILY"/>
</dbReference>
<dbReference type="GO" id="GO:0016491">
    <property type="term" value="F:oxidoreductase activity"/>
    <property type="evidence" value="ECO:0007669"/>
    <property type="project" value="UniProtKB-KW"/>
</dbReference>
<reference evidence="4 5" key="1">
    <citation type="submission" date="2020-08" db="EMBL/GenBank/DDBJ databases">
        <title>Genome sequence of Rhizobiales bacterium strain IZ6.</title>
        <authorList>
            <person name="Nakai R."/>
            <person name="Naganuma T."/>
        </authorList>
    </citation>
    <scope>NUCLEOTIDE SEQUENCE [LARGE SCALE GENOMIC DNA]</scope>
    <source>
        <strain evidence="4 5">IZ6</strain>
    </source>
</reference>
<evidence type="ECO:0000313" key="5">
    <source>
        <dbReference type="Proteomes" id="UP000515317"/>
    </source>
</evidence>
<dbReference type="SUPFAM" id="SSF51735">
    <property type="entry name" value="NAD(P)-binding Rossmann-fold domains"/>
    <property type="match status" value="1"/>
</dbReference>
<accession>A0A6S6QRD2</accession>
<dbReference type="PANTHER" id="PTHR42879">
    <property type="entry name" value="3-OXOACYL-(ACYL-CARRIER-PROTEIN) REDUCTASE"/>
    <property type="match status" value="1"/>
</dbReference>
<evidence type="ECO:0000259" key="3">
    <source>
        <dbReference type="SMART" id="SM00822"/>
    </source>
</evidence>
<name>A0A6S6QRD2_9HYPH</name>
<dbReference type="InterPro" id="IPR057326">
    <property type="entry name" value="KR_dom"/>
</dbReference>
<dbReference type="Proteomes" id="UP000515317">
    <property type="component" value="Chromosome"/>
</dbReference>
<keyword evidence="5" id="KW-1185">Reference proteome</keyword>
<dbReference type="NCBIfam" id="NF009466">
    <property type="entry name" value="PRK12826.1-2"/>
    <property type="match status" value="1"/>
</dbReference>
<proteinExistence type="inferred from homology"/>
<dbReference type="EMBL" id="AP023361">
    <property type="protein sequence ID" value="BCJ89611.1"/>
    <property type="molecule type" value="Genomic_DNA"/>
</dbReference>
<dbReference type="InterPro" id="IPR050259">
    <property type="entry name" value="SDR"/>
</dbReference>
<dbReference type="Gene3D" id="3.40.50.720">
    <property type="entry name" value="NAD(P)-binding Rossmann-like Domain"/>
    <property type="match status" value="1"/>
</dbReference>
<feature type="domain" description="Ketoreductase" evidence="3">
    <location>
        <begin position="6"/>
        <end position="176"/>
    </location>
</feature>
<gene>
    <name evidence="4" type="ORF">IZ6_03460</name>
</gene>
<comment type="similarity">
    <text evidence="1">Belongs to the short-chain dehydrogenases/reductases (SDR) family.</text>
</comment>
<dbReference type="FunFam" id="3.40.50.720:FF:000173">
    <property type="entry name" value="3-oxoacyl-[acyl-carrier protein] reductase"/>
    <property type="match status" value="1"/>
</dbReference>
<protein>
    <recommendedName>
        <fullName evidence="3">Ketoreductase domain-containing protein</fullName>
    </recommendedName>
</protein>
<dbReference type="SMART" id="SM00822">
    <property type="entry name" value="PKS_KR"/>
    <property type="match status" value="1"/>
</dbReference>
<dbReference type="Pfam" id="PF13561">
    <property type="entry name" value="adh_short_C2"/>
    <property type="match status" value="1"/>
</dbReference>
<sequence>MELAEQVAFVSGATRNIGRAIAEDLASAGAAVAVCGRSDANAADEIVAGIRSRGGRAIPLLGDVRDRAEVQAMVSAARTQLGPISILVNCAAVREETPFGEIKLADWQRILGIVLDGAFNLAQEVLPDMRGKGGTIVNIGGETGHTGARERAHVVTAKAGLAGFTKALALDLAPDRITVNCVVPGTIETDGSSMKRHAATEFKQKRMPPIGRRGEPWEIAAMVRMLCGPGARYITGQAIHVNGGYSCH</sequence>
<dbReference type="AlphaFoldDB" id="A0A6S6QRD2"/>
<dbReference type="PANTHER" id="PTHR42879:SF2">
    <property type="entry name" value="3-OXOACYL-[ACYL-CARRIER-PROTEIN] REDUCTASE FABG"/>
    <property type="match status" value="1"/>
</dbReference>